<gene>
    <name evidence="1" type="ORF">J2X20_003288</name>
</gene>
<dbReference type="Proteomes" id="UP001180453">
    <property type="component" value="Unassembled WGS sequence"/>
</dbReference>
<organism evidence="1 2">
    <name type="scientific">Roseateles saccharophilus</name>
    <name type="common">Pseudomonas saccharophila</name>
    <dbReference type="NCBI Taxonomy" id="304"/>
    <lineage>
        <taxon>Bacteria</taxon>
        <taxon>Pseudomonadati</taxon>
        <taxon>Pseudomonadota</taxon>
        <taxon>Betaproteobacteria</taxon>
        <taxon>Burkholderiales</taxon>
        <taxon>Sphaerotilaceae</taxon>
        <taxon>Roseateles</taxon>
    </lineage>
</organism>
<name>A0ABU1YP45_ROSSA</name>
<protein>
    <submittedName>
        <fullName evidence="1">Uncharacterized protein</fullName>
    </submittedName>
</protein>
<evidence type="ECO:0000313" key="2">
    <source>
        <dbReference type="Proteomes" id="UP001180453"/>
    </source>
</evidence>
<dbReference type="EMBL" id="JAVDXU010000002">
    <property type="protein sequence ID" value="MDR7270630.1"/>
    <property type="molecule type" value="Genomic_DNA"/>
</dbReference>
<comment type="caution">
    <text evidence="1">The sequence shown here is derived from an EMBL/GenBank/DDBJ whole genome shotgun (WGS) entry which is preliminary data.</text>
</comment>
<accession>A0ABU1YP45</accession>
<reference evidence="1 2" key="1">
    <citation type="submission" date="2023-07" db="EMBL/GenBank/DDBJ databases">
        <title>Sorghum-associated microbial communities from plants grown in Nebraska, USA.</title>
        <authorList>
            <person name="Schachtman D."/>
        </authorList>
    </citation>
    <scope>NUCLEOTIDE SEQUENCE [LARGE SCALE GENOMIC DNA]</scope>
    <source>
        <strain evidence="1 2">BE314</strain>
    </source>
</reference>
<sequence>MAGSSEASAVTRTKHWDAILTHWRRSGIAIRHGVSMHDIEAFQRRLSGCFQG</sequence>
<keyword evidence="2" id="KW-1185">Reference proteome</keyword>
<evidence type="ECO:0000313" key="1">
    <source>
        <dbReference type="EMBL" id="MDR7270630.1"/>
    </source>
</evidence>
<proteinExistence type="predicted"/>